<organism evidence="2 3">
    <name type="scientific">Lyophyllum shimeji</name>
    <name type="common">Hon-shimeji</name>
    <name type="synonym">Tricholoma shimeji</name>
    <dbReference type="NCBI Taxonomy" id="47721"/>
    <lineage>
        <taxon>Eukaryota</taxon>
        <taxon>Fungi</taxon>
        <taxon>Dikarya</taxon>
        <taxon>Basidiomycota</taxon>
        <taxon>Agaricomycotina</taxon>
        <taxon>Agaricomycetes</taxon>
        <taxon>Agaricomycetidae</taxon>
        <taxon>Agaricales</taxon>
        <taxon>Tricholomatineae</taxon>
        <taxon>Lyophyllaceae</taxon>
        <taxon>Lyophyllum</taxon>
    </lineage>
</organism>
<keyword evidence="3" id="KW-1185">Reference proteome</keyword>
<dbReference type="EMBL" id="BRPK01000021">
    <property type="protein sequence ID" value="GLB45263.1"/>
    <property type="molecule type" value="Genomic_DNA"/>
</dbReference>
<reference evidence="2" key="1">
    <citation type="submission" date="2022-07" db="EMBL/GenBank/DDBJ databases">
        <title>The genome of Lyophyllum shimeji provides insight into the initial evolution of ectomycorrhizal fungal genome.</title>
        <authorList>
            <person name="Kobayashi Y."/>
            <person name="Shibata T."/>
            <person name="Hirakawa H."/>
            <person name="Shigenobu S."/>
            <person name="Nishiyama T."/>
            <person name="Yamada A."/>
            <person name="Hasebe M."/>
            <person name="Kawaguchi M."/>
        </authorList>
    </citation>
    <scope>NUCLEOTIDE SEQUENCE</scope>
    <source>
        <strain evidence="2">AT787</strain>
    </source>
</reference>
<comment type="caution">
    <text evidence="2">The sequence shown here is derived from an EMBL/GenBank/DDBJ whole genome shotgun (WGS) entry which is preliminary data.</text>
</comment>
<name>A0A9P3UU55_LYOSH</name>
<evidence type="ECO:0000256" key="1">
    <source>
        <dbReference type="SAM" id="SignalP"/>
    </source>
</evidence>
<feature type="chain" id="PRO_5040120037" evidence="1">
    <location>
        <begin position="21"/>
        <end position="209"/>
    </location>
</feature>
<dbReference type="Proteomes" id="UP001063166">
    <property type="component" value="Unassembled WGS sequence"/>
</dbReference>
<evidence type="ECO:0000313" key="2">
    <source>
        <dbReference type="EMBL" id="GLB45263.1"/>
    </source>
</evidence>
<feature type="signal peptide" evidence="1">
    <location>
        <begin position="1"/>
        <end position="20"/>
    </location>
</feature>
<protein>
    <submittedName>
        <fullName evidence="2">Uncharacterized protein</fullName>
    </submittedName>
</protein>
<gene>
    <name evidence="2" type="ORF">LshimejAT787_2100230</name>
</gene>
<keyword evidence="1" id="KW-0732">Signal</keyword>
<dbReference type="AlphaFoldDB" id="A0A9P3UU55"/>
<proteinExistence type="predicted"/>
<dbReference type="OrthoDB" id="2929351at2759"/>
<accession>A0A9P3UU55</accession>
<evidence type="ECO:0000313" key="3">
    <source>
        <dbReference type="Proteomes" id="UP001063166"/>
    </source>
</evidence>
<sequence length="209" mass="21837">MKATFPLAVLSSFPFLTCRAATITLFAVQTKSISLPPASETFKPLGVGPDGMTTYLDHVVASVFWEQQLNGGGTTFTASDGSVITSAAPVRTYTVDPPVTYEGTLVADATHLMYHHDPSPTDTRDPEGKSLSCSIDGRGGGACVEEYWQTSGPTETTTYTGSAVPIYTLVTEDGKPQQGGGGNSNDAAQRTVGWGVVMVGVLVAALQVL</sequence>